<evidence type="ECO:0000313" key="1">
    <source>
        <dbReference type="EMBL" id="MBX36595.1"/>
    </source>
</evidence>
<proteinExistence type="predicted"/>
<sequence length="30" mass="3296">MDTPMGKIEGIPLIEGKEVDSLYMRKSGSL</sequence>
<protein>
    <submittedName>
        <fullName evidence="1">Uncharacterized protein</fullName>
    </submittedName>
</protein>
<dbReference type="AlphaFoldDB" id="A0A2P2N2A0"/>
<name>A0A2P2N2A0_RHIMU</name>
<reference evidence="1" key="1">
    <citation type="submission" date="2018-02" db="EMBL/GenBank/DDBJ databases">
        <title>Rhizophora mucronata_Transcriptome.</title>
        <authorList>
            <person name="Meera S.P."/>
            <person name="Sreeshan A."/>
            <person name="Augustine A."/>
        </authorList>
    </citation>
    <scope>NUCLEOTIDE SEQUENCE</scope>
    <source>
        <tissue evidence="1">Leaf</tissue>
    </source>
</reference>
<dbReference type="EMBL" id="GGEC01056111">
    <property type="protein sequence ID" value="MBX36595.1"/>
    <property type="molecule type" value="Transcribed_RNA"/>
</dbReference>
<accession>A0A2P2N2A0</accession>
<organism evidence="1">
    <name type="scientific">Rhizophora mucronata</name>
    <name type="common">Asiatic mangrove</name>
    <dbReference type="NCBI Taxonomy" id="61149"/>
    <lineage>
        <taxon>Eukaryota</taxon>
        <taxon>Viridiplantae</taxon>
        <taxon>Streptophyta</taxon>
        <taxon>Embryophyta</taxon>
        <taxon>Tracheophyta</taxon>
        <taxon>Spermatophyta</taxon>
        <taxon>Magnoliopsida</taxon>
        <taxon>eudicotyledons</taxon>
        <taxon>Gunneridae</taxon>
        <taxon>Pentapetalae</taxon>
        <taxon>rosids</taxon>
        <taxon>fabids</taxon>
        <taxon>Malpighiales</taxon>
        <taxon>Rhizophoraceae</taxon>
        <taxon>Rhizophora</taxon>
    </lineage>
</organism>